<organism evidence="1 2">
    <name type="scientific">Phormidesmis priestleyi Ana</name>
    <dbReference type="NCBI Taxonomy" id="1666911"/>
    <lineage>
        <taxon>Bacteria</taxon>
        <taxon>Bacillati</taxon>
        <taxon>Cyanobacteriota</taxon>
        <taxon>Cyanophyceae</taxon>
        <taxon>Leptolyngbyales</taxon>
        <taxon>Leptolyngbyaceae</taxon>
        <taxon>Phormidesmis</taxon>
    </lineage>
</organism>
<protein>
    <submittedName>
        <fullName evidence="1">Uncharacterized protein</fullName>
    </submittedName>
</protein>
<reference evidence="1 2" key="1">
    <citation type="submission" date="2015-09" db="EMBL/GenBank/DDBJ databases">
        <title>Identification and resolution of microdiversity through metagenomic sequencing of parallel consortia.</title>
        <authorList>
            <person name="Nelson W.C."/>
            <person name="Romine M.F."/>
            <person name="Lindemann S.R."/>
        </authorList>
    </citation>
    <scope>NUCLEOTIDE SEQUENCE [LARGE SCALE GENOMIC DNA]</scope>
    <source>
        <strain evidence="1">Ana</strain>
    </source>
</reference>
<dbReference type="EMBL" id="LJZR01000019">
    <property type="protein sequence ID" value="KPQ34540.1"/>
    <property type="molecule type" value="Genomic_DNA"/>
</dbReference>
<dbReference type="AlphaFoldDB" id="A0A0P7ZW15"/>
<comment type="caution">
    <text evidence="1">The sequence shown here is derived from an EMBL/GenBank/DDBJ whole genome shotgun (WGS) entry which is preliminary data.</text>
</comment>
<sequence length="150" mass="16644">MFVYIIGNAEKNVFKLGIAGDPFKQLSSIQVGNPYSLSIVCKICVRDKNAARLIERLGRQELSCYEGVGEWLLNVPDYLLAQFAEGHYLRSLASKAGVRLINRAEPSAIANQDSLARLTPLAKQKGLSFEDILEKVEQAYDRGVSIDEIL</sequence>
<dbReference type="Proteomes" id="UP000050465">
    <property type="component" value="Unassembled WGS sequence"/>
</dbReference>
<evidence type="ECO:0000313" key="2">
    <source>
        <dbReference type="Proteomes" id="UP000050465"/>
    </source>
</evidence>
<evidence type="ECO:0000313" key="1">
    <source>
        <dbReference type="EMBL" id="KPQ34540.1"/>
    </source>
</evidence>
<name>A0A0P7ZW15_9CYAN</name>
<accession>A0A0P7ZW15</accession>
<proteinExistence type="predicted"/>
<gene>
    <name evidence="1" type="ORF">HLUCCA11_14670</name>
</gene>